<evidence type="ECO:0008006" key="5">
    <source>
        <dbReference type="Google" id="ProtNLM"/>
    </source>
</evidence>
<keyword evidence="4" id="KW-1185">Reference proteome</keyword>
<evidence type="ECO:0000313" key="4">
    <source>
        <dbReference type="Proteomes" id="UP000688137"/>
    </source>
</evidence>
<proteinExistence type="predicted"/>
<gene>
    <name evidence="3" type="ORF">PPRIM_AZ9-3.1.T0630196</name>
</gene>
<comment type="caution">
    <text evidence="3">The sequence shown here is derived from an EMBL/GenBank/DDBJ whole genome shotgun (WGS) entry which is preliminary data.</text>
</comment>
<accession>A0A8S1MIF1</accession>
<dbReference type="CDD" id="cd00882">
    <property type="entry name" value="Ras_like_GTPase"/>
    <property type="match status" value="1"/>
</dbReference>
<feature type="coiled-coil region" evidence="1">
    <location>
        <begin position="438"/>
        <end position="515"/>
    </location>
</feature>
<name>A0A8S1MIF1_PARPR</name>
<keyword evidence="1" id="KW-0175">Coiled coil</keyword>
<dbReference type="Proteomes" id="UP000688137">
    <property type="component" value="Unassembled WGS sequence"/>
</dbReference>
<dbReference type="OMA" id="NVKIAYV"/>
<dbReference type="AlphaFoldDB" id="A0A8S1MIF1"/>
<sequence length="543" mass="64641">MIQSDKLNIDEKTLLQTIDRISAQLDYFEQKLQSNLQVLLLVGNTGSGKSTIFNFLCGAKFKYVVTDDEEYLDLAENSDLYSEMNSGMKSVTREPKYYYHETINHLLIDFPGFHDTNGEIDQLIIQMIFYKFITRSNVKIAYVITHPQVNFFERGHALQSFINSVFKEKNVDISKLALILNHYNGNLKEEKLIINVQKQLKDIEVAKHEWISVIRRIDSQEKLDEVFSVDNREKLWCELITVNEIQFQPQFLPYSDRISTYITEKSSLILNQICQQMDYNLSIKSKELNDEQFTLLQSLINSISYILSQTPEHIEDWFNKFINVSLELSSTFHFENDISEKSINFLKIFNFFSFFSEFIYGYSAFEKHCIQVQQKCTYFLENLQKKIELQRAFEERNREQQNRIKAEQQFTTESQIRIQKEQLYAQEYENRIKYEQQLKMEQQLRTVLEQDKKGMEQQYKEYCEKSLQIQSNLQNLIQTEKIQKQQVEQDLKRQLQELQNKLNEMEQRRKEWLEHRAKGPHFGHHGHHGPGPHGPGHHPWFKK</sequence>
<evidence type="ECO:0000256" key="2">
    <source>
        <dbReference type="SAM" id="MobiDB-lite"/>
    </source>
</evidence>
<evidence type="ECO:0000256" key="1">
    <source>
        <dbReference type="SAM" id="Coils"/>
    </source>
</evidence>
<feature type="region of interest" description="Disordered" evidence="2">
    <location>
        <begin position="518"/>
        <end position="543"/>
    </location>
</feature>
<organism evidence="3 4">
    <name type="scientific">Paramecium primaurelia</name>
    <dbReference type="NCBI Taxonomy" id="5886"/>
    <lineage>
        <taxon>Eukaryota</taxon>
        <taxon>Sar</taxon>
        <taxon>Alveolata</taxon>
        <taxon>Ciliophora</taxon>
        <taxon>Intramacronucleata</taxon>
        <taxon>Oligohymenophorea</taxon>
        <taxon>Peniculida</taxon>
        <taxon>Parameciidae</taxon>
        <taxon>Paramecium</taxon>
    </lineage>
</organism>
<dbReference type="EMBL" id="CAJJDM010000064">
    <property type="protein sequence ID" value="CAD8080307.1"/>
    <property type="molecule type" value="Genomic_DNA"/>
</dbReference>
<reference evidence="3" key="1">
    <citation type="submission" date="2021-01" db="EMBL/GenBank/DDBJ databases">
        <authorList>
            <consortium name="Genoscope - CEA"/>
            <person name="William W."/>
        </authorList>
    </citation>
    <scope>NUCLEOTIDE SEQUENCE</scope>
</reference>
<protein>
    <recommendedName>
        <fullName evidence="5">G domain-containing protein</fullName>
    </recommendedName>
</protein>
<evidence type="ECO:0000313" key="3">
    <source>
        <dbReference type="EMBL" id="CAD8080307.1"/>
    </source>
</evidence>